<sequence length="58" mass="6368">MNHVKSGSSASSSVSISKNVVNCFCESVLQIGFAKVNGFCTAKLLQIDYYSQEYRRAT</sequence>
<organism evidence="1">
    <name type="scientific">Arundo donax</name>
    <name type="common">Giant reed</name>
    <name type="synonym">Donax arundinaceus</name>
    <dbReference type="NCBI Taxonomy" id="35708"/>
    <lineage>
        <taxon>Eukaryota</taxon>
        <taxon>Viridiplantae</taxon>
        <taxon>Streptophyta</taxon>
        <taxon>Embryophyta</taxon>
        <taxon>Tracheophyta</taxon>
        <taxon>Spermatophyta</taxon>
        <taxon>Magnoliopsida</taxon>
        <taxon>Liliopsida</taxon>
        <taxon>Poales</taxon>
        <taxon>Poaceae</taxon>
        <taxon>PACMAD clade</taxon>
        <taxon>Arundinoideae</taxon>
        <taxon>Arundineae</taxon>
        <taxon>Arundo</taxon>
    </lineage>
</organism>
<name>A0A0A9ERS5_ARUDO</name>
<dbReference type="AlphaFoldDB" id="A0A0A9ERS5"/>
<dbReference type="EMBL" id="GBRH01196207">
    <property type="protein sequence ID" value="JAE01689.1"/>
    <property type="molecule type" value="Transcribed_RNA"/>
</dbReference>
<reference evidence="1" key="1">
    <citation type="submission" date="2014-09" db="EMBL/GenBank/DDBJ databases">
        <authorList>
            <person name="Magalhaes I.L.F."/>
            <person name="Oliveira U."/>
            <person name="Santos F.R."/>
            <person name="Vidigal T.H.D.A."/>
            <person name="Brescovit A.D."/>
            <person name="Santos A.J."/>
        </authorList>
    </citation>
    <scope>NUCLEOTIDE SEQUENCE</scope>
    <source>
        <tissue evidence="1">Shoot tissue taken approximately 20 cm above the soil surface</tissue>
    </source>
</reference>
<evidence type="ECO:0000313" key="1">
    <source>
        <dbReference type="EMBL" id="JAE01689.1"/>
    </source>
</evidence>
<protein>
    <submittedName>
        <fullName evidence="1">Uncharacterized protein</fullName>
    </submittedName>
</protein>
<accession>A0A0A9ERS5</accession>
<reference evidence="1" key="2">
    <citation type="journal article" date="2015" name="Data Brief">
        <title>Shoot transcriptome of the giant reed, Arundo donax.</title>
        <authorList>
            <person name="Barrero R.A."/>
            <person name="Guerrero F.D."/>
            <person name="Moolhuijzen P."/>
            <person name="Goolsby J.A."/>
            <person name="Tidwell J."/>
            <person name="Bellgard S.E."/>
            <person name="Bellgard M.I."/>
        </authorList>
    </citation>
    <scope>NUCLEOTIDE SEQUENCE</scope>
    <source>
        <tissue evidence="1">Shoot tissue taken approximately 20 cm above the soil surface</tissue>
    </source>
</reference>
<proteinExistence type="predicted"/>